<feature type="compositionally biased region" description="Basic and acidic residues" evidence="1">
    <location>
        <begin position="9"/>
        <end position="29"/>
    </location>
</feature>
<evidence type="ECO:0000313" key="2">
    <source>
        <dbReference type="EMBL" id="GBN46951.1"/>
    </source>
</evidence>
<accession>A0A4Y2P6M7</accession>
<sequence>MAILHPRKKEISHGENGHEVSKRVLKQKEEEEVPSKPNVRKAPSYYLGRRVCKKPQIVAVTLIRRLRTRLRGTSGSVHFITGVSRKERVIKRPESGRWSRIAIDARNELGRFCFHPS</sequence>
<gene>
    <name evidence="2" type="ORF">AVEN_116052_1</name>
</gene>
<evidence type="ECO:0000256" key="1">
    <source>
        <dbReference type="SAM" id="MobiDB-lite"/>
    </source>
</evidence>
<reference evidence="2 3" key="1">
    <citation type="journal article" date="2019" name="Sci. Rep.">
        <title>Orb-weaving spider Araneus ventricosus genome elucidates the spidroin gene catalogue.</title>
        <authorList>
            <person name="Kono N."/>
            <person name="Nakamura H."/>
            <person name="Ohtoshi R."/>
            <person name="Moran D.A.P."/>
            <person name="Shinohara A."/>
            <person name="Yoshida Y."/>
            <person name="Fujiwara M."/>
            <person name="Mori M."/>
            <person name="Tomita M."/>
            <person name="Arakawa K."/>
        </authorList>
    </citation>
    <scope>NUCLEOTIDE SEQUENCE [LARGE SCALE GENOMIC DNA]</scope>
</reference>
<feature type="region of interest" description="Disordered" evidence="1">
    <location>
        <begin position="1"/>
        <end position="39"/>
    </location>
</feature>
<dbReference type="EMBL" id="BGPR01010591">
    <property type="protein sequence ID" value="GBN46951.1"/>
    <property type="molecule type" value="Genomic_DNA"/>
</dbReference>
<comment type="caution">
    <text evidence="2">The sequence shown here is derived from an EMBL/GenBank/DDBJ whole genome shotgun (WGS) entry which is preliminary data.</text>
</comment>
<name>A0A4Y2P6M7_ARAVE</name>
<protein>
    <submittedName>
        <fullName evidence="2">Uncharacterized protein</fullName>
    </submittedName>
</protein>
<evidence type="ECO:0000313" key="3">
    <source>
        <dbReference type="Proteomes" id="UP000499080"/>
    </source>
</evidence>
<proteinExistence type="predicted"/>
<keyword evidence="3" id="KW-1185">Reference proteome</keyword>
<dbReference type="Proteomes" id="UP000499080">
    <property type="component" value="Unassembled WGS sequence"/>
</dbReference>
<organism evidence="2 3">
    <name type="scientific">Araneus ventricosus</name>
    <name type="common">Orbweaver spider</name>
    <name type="synonym">Epeira ventricosa</name>
    <dbReference type="NCBI Taxonomy" id="182803"/>
    <lineage>
        <taxon>Eukaryota</taxon>
        <taxon>Metazoa</taxon>
        <taxon>Ecdysozoa</taxon>
        <taxon>Arthropoda</taxon>
        <taxon>Chelicerata</taxon>
        <taxon>Arachnida</taxon>
        <taxon>Araneae</taxon>
        <taxon>Araneomorphae</taxon>
        <taxon>Entelegynae</taxon>
        <taxon>Araneoidea</taxon>
        <taxon>Araneidae</taxon>
        <taxon>Araneus</taxon>
    </lineage>
</organism>
<dbReference type="AlphaFoldDB" id="A0A4Y2P6M7"/>